<evidence type="ECO:0000313" key="2">
    <source>
        <dbReference type="EMBL" id="KAG5678865.1"/>
    </source>
</evidence>
<dbReference type="SMART" id="SM00587">
    <property type="entry name" value="CHK"/>
    <property type="match status" value="1"/>
</dbReference>
<keyword evidence="3" id="KW-1185">Reference proteome</keyword>
<gene>
    <name evidence="2" type="ORF">PVAND_008496</name>
</gene>
<protein>
    <recommendedName>
        <fullName evidence="1">CHK kinase-like domain-containing protein</fullName>
    </recommendedName>
</protein>
<dbReference type="OrthoDB" id="411145at2759"/>
<evidence type="ECO:0000259" key="1">
    <source>
        <dbReference type="SMART" id="SM00587"/>
    </source>
</evidence>
<dbReference type="Proteomes" id="UP001107558">
    <property type="component" value="Chromosome 2"/>
</dbReference>
<dbReference type="PANTHER" id="PTHR11012">
    <property type="entry name" value="PROTEIN KINASE-LIKE DOMAIN-CONTAINING"/>
    <property type="match status" value="1"/>
</dbReference>
<dbReference type="PANTHER" id="PTHR11012:SF6">
    <property type="entry name" value="CHK DOMAIN OV1-RELATED"/>
    <property type="match status" value="1"/>
</dbReference>
<dbReference type="Gene3D" id="3.90.1200.10">
    <property type="match status" value="1"/>
</dbReference>
<sequence length="425" mass="49473">MSSNEDQIEKFFNSDSLNEEFFIEIVEKKLGISKESFKIKLILVSAATGNNENYASLVYRAKIKIQLNESQEIKNVDVIIKASLLNIPELKEYGVFLRERFVYEEILSSFEKIWFEKSGEKIHFGPQGLKFTTDPYEIIVLDDLKASGYVMIDRKVGLTVEQGKMILYKLAIFHAISALRYQKEGVLNNCVDRSKAPMDIDSDFGKGYARMFTKMVEFLERFDDCKIYIEKLNKFNARTLFDKYLNHDSPMKCGLKVLNHGDLWTNNAMYKFDENEAVDALLFDYQLAIWGSPVFDLFCFIFTSIEEEFRTSKFDELIEFYHQELSRALEIIGYEQHIPTLAEIHEELMEKNNLAVIAPSYLFFVKYSNNDAIDIEAMLSDTSEEDLNEIYKQIYECPVLVKSIKQLLPFLYERGFLDCKLVDAK</sequence>
<accession>A0A9J6C9S5</accession>
<dbReference type="InterPro" id="IPR004119">
    <property type="entry name" value="EcKL"/>
</dbReference>
<organism evidence="2 3">
    <name type="scientific">Polypedilum vanderplanki</name>
    <name type="common">Sleeping chironomid midge</name>
    <dbReference type="NCBI Taxonomy" id="319348"/>
    <lineage>
        <taxon>Eukaryota</taxon>
        <taxon>Metazoa</taxon>
        <taxon>Ecdysozoa</taxon>
        <taxon>Arthropoda</taxon>
        <taxon>Hexapoda</taxon>
        <taxon>Insecta</taxon>
        <taxon>Pterygota</taxon>
        <taxon>Neoptera</taxon>
        <taxon>Endopterygota</taxon>
        <taxon>Diptera</taxon>
        <taxon>Nematocera</taxon>
        <taxon>Chironomoidea</taxon>
        <taxon>Chironomidae</taxon>
        <taxon>Chironominae</taxon>
        <taxon>Polypedilum</taxon>
        <taxon>Polypedilum</taxon>
    </lineage>
</organism>
<dbReference type="AlphaFoldDB" id="A0A9J6C9S5"/>
<proteinExistence type="predicted"/>
<reference evidence="2" key="1">
    <citation type="submission" date="2021-03" db="EMBL/GenBank/DDBJ databases">
        <title>Chromosome level genome of the anhydrobiotic midge Polypedilum vanderplanki.</title>
        <authorList>
            <person name="Yoshida Y."/>
            <person name="Kikawada T."/>
            <person name="Gusev O."/>
        </authorList>
    </citation>
    <scope>NUCLEOTIDE SEQUENCE</scope>
    <source>
        <strain evidence="2">NIAS01</strain>
        <tissue evidence="2">Whole body or cell culture</tissue>
    </source>
</reference>
<dbReference type="Pfam" id="PF02958">
    <property type="entry name" value="EcKL"/>
    <property type="match status" value="1"/>
</dbReference>
<dbReference type="InterPro" id="IPR015897">
    <property type="entry name" value="CHK_kinase-like"/>
</dbReference>
<comment type="caution">
    <text evidence="2">The sequence shown here is derived from an EMBL/GenBank/DDBJ whole genome shotgun (WGS) entry which is preliminary data.</text>
</comment>
<name>A0A9J6C9S5_POLVA</name>
<feature type="domain" description="CHK kinase-like" evidence="1">
    <location>
        <begin position="139"/>
        <end position="331"/>
    </location>
</feature>
<evidence type="ECO:0000313" key="3">
    <source>
        <dbReference type="Proteomes" id="UP001107558"/>
    </source>
</evidence>
<dbReference type="EMBL" id="JADBJN010000002">
    <property type="protein sequence ID" value="KAG5678865.1"/>
    <property type="molecule type" value="Genomic_DNA"/>
</dbReference>
<dbReference type="InterPro" id="IPR011009">
    <property type="entry name" value="Kinase-like_dom_sf"/>
</dbReference>
<dbReference type="SUPFAM" id="SSF56112">
    <property type="entry name" value="Protein kinase-like (PK-like)"/>
    <property type="match status" value="1"/>
</dbReference>